<evidence type="ECO:0000313" key="2">
    <source>
        <dbReference type="EMBL" id="TBW23762.1"/>
    </source>
</evidence>
<proteinExistence type="predicted"/>
<keyword evidence="3" id="KW-1185">Reference proteome</keyword>
<dbReference type="EMBL" id="SJDT01000001">
    <property type="protein sequence ID" value="TBW23762.1"/>
    <property type="molecule type" value="Genomic_DNA"/>
</dbReference>
<evidence type="ECO:0000313" key="3">
    <source>
        <dbReference type="Proteomes" id="UP000293036"/>
    </source>
</evidence>
<name>A0A4Q9V3R0_9ACTO</name>
<comment type="caution">
    <text evidence="2">The sequence shown here is derived from an EMBL/GenBank/DDBJ whole genome shotgun (WGS) entry which is preliminary data.</text>
</comment>
<sequence>MWTEEEAARRLWQVRQLPYGLARTTATEWIVRTLSTDGPEQKLPWALLELVEAYTFGPASHHGFASFSQLLRMWDEHPEYFDEQDQQNLFWEFKWIAEALTSYPQISKAQARAMLDDMRRRFALAGHSSVAVDKAEFGWANHIGDDAAAERWRSAWLAHGEDPMDCAACRYGSLVAHLVNRGKFREAIEVGVPQSVGCNREPATTMRYRALAFLELGDGAQAALHLLHAQANRDNTVLDCYDVGPEFEILARGGALERALRLLRDRGRPAFAGQIDPGTRFDWLISVIKGLSANMDQAQTPTSIREGKTVGELLTWAIDQATPLAQAFDRRAENTRFTEILERAQTAKQAAKLDFSTERLEQAAAEAAKAAAGAETNAAGAARDAAGAATTKTAGSDVGAGSDGVGAAGAASTEAGVSGDTTGVGAGVGTADDGTGDGGGASDTAGTDSGKTASSTAGTDETATDNENADAVYTKADRLASRKEYDLAAKTYLRAATLREEAGDLAGAGIAYADCAQCNTLIQEFSQACDLFDRAWPLLLVGDIPSAALIDILAAWCACAEKINAVHQLTSAAANIEKRLTEPDTAEMIGDYAERASKEYAWNKARLIDLNARICAAVAAEAEHAGNGAEQEMSEDLAPVGQLGEVDEHSIFGKSGNCAQHKENDLLNRAIELALAAARAFSEAGDTNSAGSSQALAAQLCTSTDSQASQRHYEAALETFTSTRNSKAFETLIDEYVTYLHSIGLDNKATELMARLFS</sequence>
<dbReference type="InterPro" id="IPR011990">
    <property type="entry name" value="TPR-like_helical_dom_sf"/>
</dbReference>
<gene>
    <name evidence="2" type="ORF">EZJ44_01090</name>
</gene>
<dbReference type="SUPFAM" id="SSF48452">
    <property type="entry name" value="TPR-like"/>
    <property type="match status" value="1"/>
</dbReference>
<reference evidence="2 3" key="1">
    <citation type="submission" date="2019-02" db="EMBL/GenBank/DDBJ databases">
        <title>Arcanobacterium bovis sp. nov., isolated from the milk of a cow with mastitis.</title>
        <authorList>
            <person name="Sammra O."/>
            <person name="Foster G."/>
            <person name="Hassan A."/>
            <person name="Alssahen M."/>
            <person name="Laemmler C."/>
            <person name="Borowiak M."/>
            <person name="Malorny B."/>
            <person name="Abdulmawjood A."/>
        </authorList>
    </citation>
    <scope>NUCLEOTIDE SEQUENCE [LARGE SCALE GENOMIC DNA]</scope>
    <source>
        <strain evidence="2 3">C605018/01/1</strain>
    </source>
</reference>
<dbReference type="OrthoDB" id="56388at2"/>
<evidence type="ECO:0000256" key="1">
    <source>
        <dbReference type="SAM" id="MobiDB-lite"/>
    </source>
</evidence>
<dbReference type="RefSeq" id="WP_131279265.1">
    <property type="nucleotide sequence ID" value="NZ_JBHSLR010000009.1"/>
</dbReference>
<dbReference type="Proteomes" id="UP000293036">
    <property type="component" value="Unassembled WGS sequence"/>
</dbReference>
<evidence type="ECO:0008006" key="4">
    <source>
        <dbReference type="Google" id="ProtNLM"/>
    </source>
</evidence>
<accession>A0A4Q9V3R0</accession>
<dbReference type="AlphaFoldDB" id="A0A4Q9V3R0"/>
<feature type="compositionally biased region" description="Polar residues" evidence="1">
    <location>
        <begin position="451"/>
        <end position="461"/>
    </location>
</feature>
<organism evidence="2 3">
    <name type="scientific">Arcanobacterium bovis</name>
    <dbReference type="NCBI Taxonomy" id="2529275"/>
    <lineage>
        <taxon>Bacteria</taxon>
        <taxon>Bacillati</taxon>
        <taxon>Actinomycetota</taxon>
        <taxon>Actinomycetes</taxon>
        <taxon>Actinomycetales</taxon>
        <taxon>Actinomycetaceae</taxon>
        <taxon>Arcanobacterium</taxon>
    </lineage>
</organism>
<feature type="compositionally biased region" description="Low complexity" evidence="1">
    <location>
        <begin position="408"/>
        <end position="421"/>
    </location>
</feature>
<feature type="region of interest" description="Disordered" evidence="1">
    <location>
        <begin position="404"/>
        <end position="469"/>
    </location>
</feature>
<protein>
    <recommendedName>
        <fullName evidence="4">Tetratricopeptide repeat protein</fullName>
    </recommendedName>
</protein>